<dbReference type="GO" id="GO:0006310">
    <property type="term" value="P:DNA recombination"/>
    <property type="evidence" value="ECO:0007669"/>
    <property type="project" value="UniProtKB-KW"/>
</dbReference>
<feature type="compositionally biased region" description="Acidic residues" evidence="7">
    <location>
        <begin position="180"/>
        <end position="189"/>
    </location>
</feature>
<keyword evidence="8" id="KW-0472">Membrane</keyword>
<gene>
    <name evidence="9" type="primary">rmuC</name>
    <name evidence="9" type="ORF">PUV54_06525</name>
</gene>
<keyword evidence="8" id="KW-1133">Transmembrane helix</keyword>
<dbReference type="RefSeq" id="WP_274494800.1">
    <property type="nucleotide sequence ID" value="NZ_CP118166.1"/>
</dbReference>
<feature type="coiled-coil region" evidence="6">
    <location>
        <begin position="220"/>
        <end position="254"/>
    </location>
</feature>
<sequence>MQSLTPSAQEEAEGLESVTTTAEEAAVPEPLFSGPAPALWAGFGAFILVFVLVIMLIIRGRVIKPGKRKTKHAPANYFEPAGDDADITFDDERPARSDDETEGEAEVVIEQSGDSDYDTRHSGDLNEASEEEPLEPEPVTQQKKKKSAFAGLFSKRTEGEAPQEPETDTQHHEEWREAAEPGDVDDYFTEPEPPQQASREAPQPAPVRDYAPAPQDDTRIRHAEDAAETAMRRAEEAEALARDLARANENTERSIKLGLRENEAAVTAMSERLTALAKEFQTRLDATASHAVQPAAIDHHEGLSEAHFAELADLLGEQFESLRSTVNDAIERLSRRIDHLPSAAPHAASSSAARVQLSDILSDALPYQRFELNSKLASGRTADACIFMPGNLAPIALDARFPVEAFDAWQRRAGDTEETELRRIILRHIADAGEKLIVAGETADCAMMFVPSEHILTQLHEHFPDLVQESYRAKIWMVSPTSLMATLHTISAVISGSGIAPAQRGADASEIENELLALRERVNALESARRQNGSGASHHAPQETAAAHRGEEPQAPESKPASQDDPSPFPLR</sequence>
<keyword evidence="8" id="KW-0812">Transmembrane</keyword>
<feature type="region of interest" description="Disordered" evidence="7">
    <location>
        <begin position="526"/>
        <end position="572"/>
    </location>
</feature>
<dbReference type="InterPro" id="IPR003798">
    <property type="entry name" value="DNA_recombination_RmuC"/>
</dbReference>
<proteinExistence type="inferred from homology"/>
<feature type="compositionally biased region" description="Basic and acidic residues" evidence="7">
    <location>
        <begin position="168"/>
        <end position="179"/>
    </location>
</feature>
<feature type="region of interest" description="Disordered" evidence="7">
    <location>
        <begin position="69"/>
        <end position="219"/>
    </location>
</feature>
<keyword evidence="5" id="KW-0233">DNA recombination</keyword>
<dbReference type="Pfam" id="PF02646">
    <property type="entry name" value="RmuC"/>
    <property type="match status" value="1"/>
</dbReference>
<keyword evidence="4 6" id="KW-0175">Coiled coil</keyword>
<evidence type="ECO:0000256" key="3">
    <source>
        <dbReference type="ARBA" id="ARBA00021840"/>
    </source>
</evidence>
<evidence type="ECO:0000256" key="5">
    <source>
        <dbReference type="ARBA" id="ARBA00023172"/>
    </source>
</evidence>
<dbReference type="PANTHER" id="PTHR30563:SF0">
    <property type="entry name" value="DNA RECOMBINATION PROTEIN RMUC"/>
    <property type="match status" value="1"/>
</dbReference>
<evidence type="ECO:0000256" key="1">
    <source>
        <dbReference type="ARBA" id="ARBA00003416"/>
    </source>
</evidence>
<keyword evidence="10" id="KW-1185">Reference proteome</keyword>
<feature type="region of interest" description="Disordered" evidence="7">
    <location>
        <begin position="1"/>
        <end position="22"/>
    </location>
</feature>
<dbReference type="KEGG" id="hfl:PUV54_06525"/>
<evidence type="ECO:0000256" key="2">
    <source>
        <dbReference type="ARBA" id="ARBA00009840"/>
    </source>
</evidence>
<comment type="similarity">
    <text evidence="2">Belongs to the RmuC family.</text>
</comment>
<dbReference type="AlphaFoldDB" id="A0AAE9ZLG7"/>
<comment type="function">
    <text evidence="1">Involved in DNA recombination.</text>
</comment>
<organism evidence="9 10">
    <name type="scientific">Hyphococcus flavus</name>
    <dbReference type="NCBI Taxonomy" id="1866326"/>
    <lineage>
        <taxon>Bacteria</taxon>
        <taxon>Pseudomonadati</taxon>
        <taxon>Pseudomonadota</taxon>
        <taxon>Alphaproteobacteria</taxon>
        <taxon>Parvularculales</taxon>
        <taxon>Parvularculaceae</taxon>
        <taxon>Hyphococcus</taxon>
    </lineage>
</organism>
<feature type="transmembrane region" description="Helical" evidence="8">
    <location>
        <begin position="38"/>
        <end position="58"/>
    </location>
</feature>
<protein>
    <recommendedName>
        <fullName evidence="3">DNA recombination protein RmuC homolog</fullName>
    </recommendedName>
</protein>
<evidence type="ECO:0000256" key="7">
    <source>
        <dbReference type="SAM" id="MobiDB-lite"/>
    </source>
</evidence>
<evidence type="ECO:0000256" key="4">
    <source>
        <dbReference type="ARBA" id="ARBA00023054"/>
    </source>
</evidence>
<name>A0AAE9ZLG7_9PROT</name>
<dbReference type="EMBL" id="CP118166">
    <property type="protein sequence ID" value="WDI32850.1"/>
    <property type="molecule type" value="Genomic_DNA"/>
</dbReference>
<reference evidence="9" key="1">
    <citation type="submission" date="2023-02" db="EMBL/GenBank/DDBJ databases">
        <title>Genome sequence of Hyphococcus flavus.</title>
        <authorList>
            <person name="Rong J.-C."/>
            <person name="Zhao Q."/>
            <person name="Yi M."/>
            <person name="Wu J.-Y."/>
        </authorList>
    </citation>
    <scope>NUCLEOTIDE SEQUENCE</scope>
    <source>
        <strain evidence="9">MCCC 1K03223</strain>
    </source>
</reference>
<accession>A0AAE9ZLG7</accession>
<evidence type="ECO:0000256" key="6">
    <source>
        <dbReference type="SAM" id="Coils"/>
    </source>
</evidence>
<evidence type="ECO:0000313" key="10">
    <source>
        <dbReference type="Proteomes" id="UP001214043"/>
    </source>
</evidence>
<evidence type="ECO:0000313" key="9">
    <source>
        <dbReference type="EMBL" id="WDI32850.1"/>
    </source>
</evidence>
<dbReference type="Proteomes" id="UP001214043">
    <property type="component" value="Chromosome"/>
</dbReference>
<evidence type="ECO:0000256" key="8">
    <source>
        <dbReference type="SAM" id="Phobius"/>
    </source>
</evidence>
<dbReference type="PANTHER" id="PTHR30563">
    <property type="entry name" value="DNA RECOMBINATION PROTEIN RMUC"/>
    <property type="match status" value="1"/>
</dbReference>